<dbReference type="InterPro" id="IPR001660">
    <property type="entry name" value="SAM"/>
</dbReference>
<dbReference type="Gene3D" id="1.10.150.50">
    <property type="entry name" value="Transcription Factor, Ets-1"/>
    <property type="match status" value="1"/>
</dbReference>
<feature type="region of interest" description="Disordered" evidence="1">
    <location>
        <begin position="1"/>
        <end position="53"/>
    </location>
</feature>
<dbReference type="InterPro" id="IPR013761">
    <property type="entry name" value="SAM/pointed_sf"/>
</dbReference>
<evidence type="ECO:0000313" key="5">
    <source>
        <dbReference type="Proteomes" id="UP000005240"/>
    </source>
</evidence>
<reference evidence="4" key="4">
    <citation type="submission" date="2025-05" db="UniProtKB">
        <authorList>
            <consortium name="EnsemblFungi"/>
        </authorList>
    </citation>
    <scope>IDENTIFICATION</scope>
    <source>
        <strain evidence="4">isolate 1-1 / race 1 (BBBD)</strain>
    </source>
</reference>
<feature type="domain" description="SAM" evidence="2">
    <location>
        <begin position="65"/>
        <end position="128"/>
    </location>
</feature>
<feature type="compositionally biased region" description="Polar residues" evidence="1">
    <location>
        <begin position="27"/>
        <end position="38"/>
    </location>
</feature>
<protein>
    <submittedName>
        <fullName evidence="4">SAM domain-containing protein</fullName>
    </submittedName>
</protein>
<feature type="compositionally biased region" description="Low complexity" evidence="1">
    <location>
        <begin position="205"/>
        <end position="218"/>
    </location>
</feature>
<feature type="compositionally biased region" description="Polar residues" evidence="1">
    <location>
        <begin position="182"/>
        <end position="198"/>
    </location>
</feature>
<proteinExistence type="predicted"/>
<feature type="non-terminal residue" evidence="3">
    <location>
        <position position="218"/>
    </location>
</feature>
<dbReference type="SMART" id="SM00454">
    <property type="entry name" value="SAM"/>
    <property type="match status" value="1"/>
</dbReference>
<feature type="compositionally biased region" description="Low complexity" evidence="1">
    <location>
        <begin position="140"/>
        <end position="151"/>
    </location>
</feature>
<keyword evidence="5" id="KW-1185">Reference proteome</keyword>
<feature type="compositionally biased region" description="Basic residues" evidence="1">
    <location>
        <begin position="155"/>
        <end position="169"/>
    </location>
</feature>
<accession>A0A180FXJ5</accession>
<reference evidence="3" key="2">
    <citation type="submission" date="2016-05" db="EMBL/GenBank/DDBJ databases">
        <title>Comparative analysis highlights variable genome content of wheat rusts and divergence of the mating loci.</title>
        <authorList>
            <person name="Cuomo C.A."/>
            <person name="Bakkeren G."/>
            <person name="Szabo L."/>
            <person name="Khalil H."/>
            <person name="Joly D."/>
            <person name="Goldberg J."/>
            <person name="Young S."/>
            <person name="Zeng Q."/>
            <person name="Fellers J."/>
        </authorList>
    </citation>
    <scope>NUCLEOTIDE SEQUENCE [LARGE SCALE GENOMIC DNA]</scope>
    <source>
        <strain evidence="3">1-1 BBBD Race 1</strain>
    </source>
</reference>
<dbReference type="OrthoDB" id="266718at2759"/>
<name>A0A180FXJ5_PUCT1</name>
<dbReference type="EMBL" id="ADAS02008013">
    <property type="protein sequence ID" value="OAV85032.1"/>
    <property type="molecule type" value="Genomic_DNA"/>
</dbReference>
<dbReference type="EnsemblFungi" id="PTTG_30852-t43_1">
    <property type="protein sequence ID" value="PTTG_30852-t43_1-p1"/>
    <property type="gene ID" value="PTTG_30852"/>
</dbReference>
<reference evidence="3" key="1">
    <citation type="submission" date="2009-11" db="EMBL/GenBank/DDBJ databases">
        <authorList>
            <consortium name="The Broad Institute Genome Sequencing Platform"/>
            <person name="Ward D."/>
            <person name="Feldgarden M."/>
            <person name="Earl A."/>
            <person name="Young S.K."/>
            <person name="Zeng Q."/>
            <person name="Koehrsen M."/>
            <person name="Alvarado L."/>
            <person name="Berlin A."/>
            <person name="Bochicchio J."/>
            <person name="Borenstein D."/>
            <person name="Chapman S.B."/>
            <person name="Chen Z."/>
            <person name="Engels R."/>
            <person name="Freedman E."/>
            <person name="Gellesch M."/>
            <person name="Goldberg J."/>
            <person name="Griggs A."/>
            <person name="Gujja S."/>
            <person name="Heilman E."/>
            <person name="Heiman D."/>
            <person name="Hepburn T."/>
            <person name="Howarth C."/>
            <person name="Jen D."/>
            <person name="Larson L."/>
            <person name="Lewis B."/>
            <person name="Mehta T."/>
            <person name="Park D."/>
            <person name="Pearson M."/>
            <person name="Roberts A."/>
            <person name="Saif S."/>
            <person name="Shea T."/>
            <person name="Shenoy N."/>
            <person name="Sisk P."/>
            <person name="Stolte C."/>
            <person name="Sykes S."/>
            <person name="Thomson T."/>
            <person name="Walk T."/>
            <person name="White J."/>
            <person name="Yandava C."/>
            <person name="Izard J."/>
            <person name="Baranova O.V."/>
            <person name="Blanton J.M."/>
            <person name="Tanner A.C."/>
            <person name="Dewhirst F.E."/>
            <person name="Haas B."/>
            <person name="Nusbaum C."/>
            <person name="Birren B."/>
        </authorList>
    </citation>
    <scope>NUCLEOTIDE SEQUENCE [LARGE SCALE GENOMIC DNA]</scope>
    <source>
        <strain evidence="3">1-1 BBBD Race 1</strain>
    </source>
</reference>
<dbReference type="Pfam" id="PF07647">
    <property type="entry name" value="SAM_2"/>
    <property type="match status" value="1"/>
</dbReference>
<evidence type="ECO:0000313" key="4">
    <source>
        <dbReference type="EnsemblFungi" id="PTTG_30852-t43_1-p1"/>
    </source>
</evidence>
<dbReference type="Proteomes" id="UP000005240">
    <property type="component" value="Unassembled WGS sequence"/>
</dbReference>
<dbReference type="AlphaFoldDB" id="A0A180FXJ5"/>
<dbReference type="CDD" id="cd09534">
    <property type="entry name" value="SAM_Ste11_fungal"/>
    <property type="match status" value="1"/>
</dbReference>
<organism evidence="3">
    <name type="scientific">Puccinia triticina (isolate 1-1 / race 1 (BBBD))</name>
    <name type="common">Brown leaf rust fungus</name>
    <dbReference type="NCBI Taxonomy" id="630390"/>
    <lineage>
        <taxon>Eukaryota</taxon>
        <taxon>Fungi</taxon>
        <taxon>Dikarya</taxon>
        <taxon>Basidiomycota</taxon>
        <taxon>Pucciniomycotina</taxon>
        <taxon>Pucciniomycetes</taxon>
        <taxon>Pucciniales</taxon>
        <taxon>Pucciniaceae</taxon>
        <taxon>Puccinia</taxon>
    </lineage>
</organism>
<dbReference type="STRING" id="630390.A0A180FXJ5"/>
<dbReference type="SUPFAM" id="SSF47769">
    <property type="entry name" value="SAM/Pointed domain"/>
    <property type="match status" value="1"/>
</dbReference>
<gene>
    <name evidence="3" type="ORF">PTTG_30852</name>
</gene>
<sequence length="218" mass="24610">MARGQIRPRPPSLVLSRSHSLSKKSPKNQPSPTTSQEQRTIPPTPPFPLPARSPTRQFIDYLRTWDDHHIAKWLADIKLPHLAPIFAENDIVGDILLDLDQQALKEMGVSKVGDRVKLLVAVKDLKQRCVREREQRIPATTTTTTTSSSSTAAQRPHHHHHHHHHHLLNHHPPPAAPRSVPNLYQQAQQQHTSVSPSAQHHHLNHLNQPSLSPSLLNQ</sequence>
<evidence type="ECO:0000313" key="3">
    <source>
        <dbReference type="EMBL" id="OAV85032.1"/>
    </source>
</evidence>
<dbReference type="PROSITE" id="PS50105">
    <property type="entry name" value="SAM_DOMAIN"/>
    <property type="match status" value="1"/>
</dbReference>
<dbReference type="VEuPathDB" id="FungiDB:PTTG_30852"/>
<reference evidence="4 5" key="3">
    <citation type="journal article" date="2017" name="G3 (Bethesda)">
        <title>Comparative analysis highlights variable genome content of wheat rusts and divergence of the mating loci.</title>
        <authorList>
            <person name="Cuomo C.A."/>
            <person name="Bakkeren G."/>
            <person name="Khalil H.B."/>
            <person name="Panwar V."/>
            <person name="Joly D."/>
            <person name="Linning R."/>
            <person name="Sakthikumar S."/>
            <person name="Song X."/>
            <person name="Adiconis X."/>
            <person name="Fan L."/>
            <person name="Goldberg J.M."/>
            <person name="Levin J.Z."/>
            <person name="Young S."/>
            <person name="Zeng Q."/>
            <person name="Anikster Y."/>
            <person name="Bruce M."/>
            <person name="Wang M."/>
            <person name="Yin C."/>
            <person name="McCallum B."/>
            <person name="Szabo L.J."/>
            <person name="Hulbert S."/>
            <person name="Chen X."/>
            <person name="Fellers J.P."/>
        </authorList>
    </citation>
    <scope>NUCLEOTIDE SEQUENCE</scope>
    <source>
        <strain evidence="5">Isolate 1-1 / race 1 (BBBD)</strain>
        <strain evidence="4">isolate 1-1 / race 1 (BBBD)</strain>
    </source>
</reference>
<evidence type="ECO:0000259" key="2">
    <source>
        <dbReference type="PROSITE" id="PS50105"/>
    </source>
</evidence>
<feature type="compositionally biased region" description="Pro residues" evidence="1">
    <location>
        <begin position="42"/>
        <end position="51"/>
    </location>
</feature>
<evidence type="ECO:0000256" key="1">
    <source>
        <dbReference type="SAM" id="MobiDB-lite"/>
    </source>
</evidence>
<feature type="region of interest" description="Disordered" evidence="1">
    <location>
        <begin position="133"/>
        <end position="218"/>
    </location>
</feature>